<reference evidence="6" key="1">
    <citation type="submission" date="2025-08" db="UniProtKB">
        <authorList>
            <consortium name="RefSeq"/>
        </authorList>
    </citation>
    <scope>IDENTIFICATION</scope>
</reference>
<evidence type="ECO:0000256" key="2">
    <source>
        <dbReference type="SAM" id="Coils"/>
    </source>
</evidence>
<dbReference type="GeneID" id="115828346"/>
<feature type="coiled-coil region" evidence="2">
    <location>
        <begin position="109"/>
        <end position="136"/>
    </location>
</feature>
<sequence length="320" mass="37686">MALHSQDYFQTAFKEQLIPNFPLPPLDLRTNSTKLLEKRREIQNMDSLLKTRREEFQVKQNSLRHKREELQKKEEKLKDCLIKFDKFLKENDAKRVRGLQKAQTERVLVRQKEMELQQLHRDAALLQEQREKLQATVSRLAVYRHFLEEVVKMSGKFEDVGHLMRRFDTLLSNREELVERQSEAEKERESRSLDLRRSVTEQSSALVHLNNRLSRLQTELDHAHAQALQWETTWNRIQATAAKETLLLGQVKMVTLNLYRMSGGVTEGKDGVGLEDTEAQLERIRLFIQDRTEIVTGQKSEKGPRSVHDRRERRTGPKQL</sequence>
<name>A0A6J2WV54_CHACN</name>
<dbReference type="Proteomes" id="UP000504632">
    <property type="component" value="Chromosome 15"/>
</dbReference>
<dbReference type="AlphaFoldDB" id="A0A6J2WV54"/>
<proteinExistence type="predicted"/>
<protein>
    <submittedName>
        <fullName evidence="6">Coiled-coil domain-containing protein 42 homolog</fullName>
    </submittedName>
</protein>
<dbReference type="InParanoid" id="A0A6J2WV54"/>
<keyword evidence="5" id="KW-1185">Reference proteome</keyword>
<dbReference type="InterPro" id="IPR051147">
    <property type="entry name" value="CFAP_domain-containing"/>
</dbReference>
<dbReference type="OrthoDB" id="10264298at2759"/>
<feature type="region of interest" description="Disordered" evidence="3">
    <location>
        <begin position="295"/>
        <end position="320"/>
    </location>
</feature>
<dbReference type="InterPro" id="IPR025252">
    <property type="entry name" value="DUF4200"/>
</dbReference>
<evidence type="ECO:0000256" key="3">
    <source>
        <dbReference type="SAM" id="MobiDB-lite"/>
    </source>
</evidence>
<dbReference type="RefSeq" id="XP_030648165.1">
    <property type="nucleotide sequence ID" value="XM_030792305.1"/>
</dbReference>
<dbReference type="Pfam" id="PF13863">
    <property type="entry name" value="DUF4200"/>
    <property type="match status" value="1"/>
</dbReference>
<dbReference type="GO" id="GO:0005856">
    <property type="term" value="C:cytoskeleton"/>
    <property type="evidence" value="ECO:0007669"/>
    <property type="project" value="UniProtKB-ARBA"/>
</dbReference>
<accession>A0A6J2WV54</accession>
<evidence type="ECO:0000313" key="6">
    <source>
        <dbReference type="RefSeq" id="XP_030648165.1"/>
    </source>
</evidence>
<organism evidence="5 6">
    <name type="scientific">Chanos chanos</name>
    <name type="common">Milkfish</name>
    <name type="synonym">Mugil chanos</name>
    <dbReference type="NCBI Taxonomy" id="29144"/>
    <lineage>
        <taxon>Eukaryota</taxon>
        <taxon>Metazoa</taxon>
        <taxon>Chordata</taxon>
        <taxon>Craniata</taxon>
        <taxon>Vertebrata</taxon>
        <taxon>Euteleostomi</taxon>
        <taxon>Actinopterygii</taxon>
        <taxon>Neopterygii</taxon>
        <taxon>Teleostei</taxon>
        <taxon>Ostariophysi</taxon>
        <taxon>Gonorynchiformes</taxon>
        <taxon>Chanidae</taxon>
        <taxon>Chanos</taxon>
    </lineage>
</organism>
<dbReference type="PANTHER" id="PTHR21683">
    <property type="entry name" value="COILED-COIL DOMAIN-CONTAINING PROTEIN 42 LIKE-2-LIKE-RELATED"/>
    <property type="match status" value="1"/>
</dbReference>
<evidence type="ECO:0000256" key="1">
    <source>
        <dbReference type="ARBA" id="ARBA00023054"/>
    </source>
</evidence>
<evidence type="ECO:0000313" key="5">
    <source>
        <dbReference type="Proteomes" id="UP000504632"/>
    </source>
</evidence>
<feature type="domain" description="DUF4200" evidence="4">
    <location>
        <begin position="35"/>
        <end position="152"/>
    </location>
</feature>
<dbReference type="PANTHER" id="PTHR21683:SF2">
    <property type="entry name" value="COILED-COIL DOMAIN-CONTAINING PROTEIN 42 LIKE-2-LIKE"/>
    <property type="match status" value="1"/>
</dbReference>
<feature type="coiled-coil region" evidence="2">
    <location>
        <begin position="53"/>
        <end position="83"/>
    </location>
</feature>
<dbReference type="CTD" id="387885"/>
<gene>
    <name evidence="6" type="primary">cfap73</name>
</gene>
<evidence type="ECO:0000259" key="4">
    <source>
        <dbReference type="Pfam" id="PF13863"/>
    </source>
</evidence>
<feature type="coiled-coil region" evidence="2">
    <location>
        <begin position="167"/>
        <end position="226"/>
    </location>
</feature>
<keyword evidence="1 2" id="KW-0175">Coiled coil</keyword>